<evidence type="ECO:0000313" key="3">
    <source>
        <dbReference type="EMBL" id="QDL09552.1"/>
    </source>
</evidence>
<proteinExistence type="predicted"/>
<dbReference type="EMBL" id="CP030118">
    <property type="protein sequence ID" value="QDL09552.1"/>
    <property type="molecule type" value="Genomic_DNA"/>
</dbReference>
<dbReference type="EMBL" id="CP030118">
    <property type="protein sequence ID" value="QDL07752.1"/>
    <property type="molecule type" value="Genomic_DNA"/>
</dbReference>
<accession>A0A856MAM1</accession>
<dbReference type="KEGG" id="bsen:DP114_18110"/>
<dbReference type="Proteomes" id="UP000503129">
    <property type="component" value="Chromosome"/>
</dbReference>
<gene>
    <name evidence="2" type="ORF">DP114_07435</name>
    <name evidence="3" type="ORF">DP114_18110</name>
</gene>
<evidence type="ECO:0000313" key="2">
    <source>
        <dbReference type="EMBL" id="QDL07752.1"/>
    </source>
</evidence>
<evidence type="ECO:0000313" key="4">
    <source>
        <dbReference type="Proteomes" id="UP000503129"/>
    </source>
</evidence>
<evidence type="ECO:0000256" key="1">
    <source>
        <dbReference type="SAM" id="MobiDB-lite"/>
    </source>
</evidence>
<feature type="region of interest" description="Disordered" evidence="1">
    <location>
        <begin position="1"/>
        <end position="26"/>
    </location>
</feature>
<keyword evidence="4" id="KW-1185">Reference proteome</keyword>
<dbReference type="AlphaFoldDB" id="A0A856MAM1"/>
<protein>
    <submittedName>
        <fullName evidence="2">Uncharacterized protein</fullName>
    </submittedName>
</protein>
<dbReference type="KEGG" id="bsen:DP114_07435"/>
<name>A0A856MAM1_9CYAN</name>
<organism evidence="2 4">
    <name type="scientific">Brasilonema sennae CENA114</name>
    <dbReference type="NCBI Taxonomy" id="415709"/>
    <lineage>
        <taxon>Bacteria</taxon>
        <taxon>Bacillati</taxon>
        <taxon>Cyanobacteriota</taxon>
        <taxon>Cyanophyceae</taxon>
        <taxon>Nostocales</taxon>
        <taxon>Scytonemataceae</taxon>
        <taxon>Brasilonema</taxon>
        <taxon>Bromeliae group (in: Brasilonema)</taxon>
    </lineage>
</organism>
<sequence>MTPYLPTPSGLGIPQSEAGNRAQPDGCYESTLALTGSAQDEIEPRKTTQIGARHNIKTLTSLEQKSRR</sequence>
<reference evidence="2 4" key="1">
    <citation type="submission" date="2018-06" db="EMBL/GenBank/DDBJ databases">
        <title>Comparative genomics of Brasilonema spp. strains.</title>
        <authorList>
            <person name="Alvarenga D.O."/>
            <person name="Fiore M.F."/>
            <person name="Varani A.M."/>
        </authorList>
    </citation>
    <scope>NUCLEOTIDE SEQUENCE [LARGE SCALE GENOMIC DNA]</scope>
    <source>
        <strain evidence="2 4">CENA114</strain>
    </source>
</reference>